<feature type="domain" description="DUF218" evidence="1">
    <location>
        <begin position="34"/>
        <end position="142"/>
    </location>
</feature>
<keyword evidence="3" id="KW-1185">Reference proteome</keyword>
<dbReference type="PANTHER" id="PTHR30336:SF4">
    <property type="entry name" value="ENVELOPE BIOGENESIS FACTOR ELYC"/>
    <property type="match status" value="1"/>
</dbReference>
<reference evidence="2 3" key="1">
    <citation type="submission" date="2023-10" db="EMBL/GenBank/DDBJ databases">
        <title>Sphingomonas sp. HF-S4 16S ribosomal RNA gene Genome sequencing and assembly.</title>
        <authorList>
            <person name="Lee H."/>
        </authorList>
    </citation>
    <scope>NUCLEOTIDE SEQUENCE [LARGE SCALE GENOMIC DNA]</scope>
    <source>
        <strain evidence="2 3">HF-S4</strain>
    </source>
</reference>
<dbReference type="Pfam" id="PF02698">
    <property type="entry name" value="DUF218"/>
    <property type="match status" value="1"/>
</dbReference>
<sequence>MIWRTALLLVLAWALGFVFFLFSLGKPLDARKTDAIVVLTGGGGRIDRGLAVLRAGDAKRMLVSGVDPDVRPVELAVQFKIDRKLMACCIDLGWQAVDTRSNADETAQWVQRHGFKSVRLVTTDWHMPRARMELASAIGGDVDVIGDGVRSGPNSPGWRILLREYHKFLVRRIALWTGAG</sequence>
<dbReference type="RefSeq" id="WP_317227699.1">
    <property type="nucleotide sequence ID" value="NZ_JAWJEJ010000002.1"/>
</dbReference>
<dbReference type="InterPro" id="IPR051599">
    <property type="entry name" value="Cell_Envelope_Assoc"/>
</dbReference>
<evidence type="ECO:0000259" key="1">
    <source>
        <dbReference type="Pfam" id="PF02698"/>
    </source>
</evidence>
<organism evidence="2 3">
    <name type="scientific">Sphingomonas agrestis</name>
    <dbReference type="NCBI Taxonomy" id="3080540"/>
    <lineage>
        <taxon>Bacteria</taxon>
        <taxon>Pseudomonadati</taxon>
        <taxon>Pseudomonadota</taxon>
        <taxon>Alphaproteobacteria</taxon>
        <taxon>Sphingomonadales</taxon>
        <taxon>Sphingomonadaceae</taxon>
        <taxon>Sphingomonas</taxon>
    </lineage>
</organism>
<name>A0ABU3YAV1_9SPHN</name>
<comment type="caution">
    <text evidence="2">The sequence shown here is derived from an EMBL/GenBank/DDBJ whole genome shotgun (WGS) entry which is preliminary data.</text>
</comment>
<dbReference type="Proteomes" id="UP001273531">
    <property type="component" value="Unassembled WGS sequence"/>
</dbReference>
<evidence type="ECO:0000313" key="3">
    <source>
        <dbReference type="Proteomes" id="UP001273531"/>
    </source>
</evidence>
<dbReference type="InterPro" id="IPR003848">
    <property type="entry name" value="DUF218"/>
</dbReference>
<dbReference type="PANTHER" id="PTHR30336">
    <property type="entry name" value="INNER MEMBRANE PROTEIN, PROBABLE PERMEASE"/>
    <property type="match status" value="1"/>
</dbReference>
<accession>A0ABU3YAV1</accession>
<dbReference type="EMBL" id="JAWJEJ010000002">
    <property type="protein sequence ID" value="MDV3458515.1"/>
    <property type="molecule type" value="Genomic_DNA"/>
</dbReference>
<gene>
    <name evidence="2" type="ORF">RZN05_16075</name>
</gene>
<dbReference type="CDD" id="cd06259">
    <property type="entry name" value="YdcF-like"/>
    <property type="match status" value="1"/>
</dbReference>
<protein>
    <submittedName>
        <fullName evidence="2">YdcF family protein</fullName>
    </submittedName>
</protein>
<evidence type="ECO:0000313" key="2">
    <source>
        <dbReference type="EMBL" id="MDV3458515.1"/>
    </source>
</evidence>
<proteinExistence type="predicted"/>